<evidence type="ECO:0000313" key="2">
    <source>
        <dbReference type="Proteomes" id="UP001153954"/>
    </source>
</evidence>
<keyword evidence="2" id="KW-1185">Reference proteome</keyword>
<accession>A0AAU9ULW9</accession>
<organism evidence="1 2">
    <name type="scientific">Euphydryas editha</name>
    <name type="common">Edith's checkerspot</name>
    <dbReference type="NCBI Taxonomy" id="104508"/>
    <lineage>
        <taxon>Eukaryota</taxon>
        <taxon>Metazoa</taxon>
        <taxon>Ecdysozoa</taxon>
        <taxon>Arthropoda</taxon>
        <taxon>Hexapoda</taxon>
        <taxon>Insecta</taxon>
        <taxon>Pterygota</taxon>
        <taxon>Neoptera</taxon>
        <taxon>Endopterygota</taxon>
        <taxon>Lepidoptera</taxon>
        <taxon>Glossata</taxon>
        <taxon>Ditrysia</taxon>
        <taxon>Papilionoidea</taxon>
        <taxon>Nymphalidae</taxon>
        <taxon>Nymphalinae</taxon>
        <taxon>Euphydryas</taxon>
    </lineage>
</organism>
<proteinExistence type="predicted"/>
<gene>
    <name evidence="1" type="ORF">EEDITHA_LOCUS13752</name>
</gene>
<dbReference type="Proteomes" id="UP001153954">
    <property type="component" value="Unassembled WGS sequence"/>
</dbReference>
<sequence>MLYSATQYAAFKRLERIQKKIHVALRVRIELTTGGGGDIISTYYKINLFIPFLDHAIQQLIERFTKHRKVISTISGVLPSNFAAGCEIQETFRMYSAVLPEEKSISVVKAELEVWKAAMTLTSPIPKSAPECIDNCDQKLHISKYLHKHRRLIL</sequence>
<evidence type="ECO:0000313" key="1">
    <source>
        <dbReference type="EMBL" id="CAH2098655.1"/>
    </source>
</evidence>
<dbReference type="EMBL" id="CAKOGL010000020">
    <property type="protein sequence ID" value="CAH2098655.1"/>
    <property type="molecule type" value="Genomic_DNA"/>
</dbReference>
<name>A0AAU9ULW9_EUPED</name>
<reference evidence="1" key="1">
    <citation type="submission" date="2022-03" db="EMBL/GenBank/DDBJ databases">
        <authorList>
            <person name="Tunstrom K."/>
        </authorList>
    </citation>
    <scope>NUCLEOTIDE SEQUENCE</scope>
</reference>
<dbReference type="AlphaFoldDB" id="A0AAU9ULW9"/>
<comment type="caution">
    <text evidence="1">The sequence shown here is derived from an EMBL/GenBank/DDBJ whole genome shotgun (WGS) entry which is preliminary data.</text>
</comment>
<protein>
    <submittedName>
        <fullName evidence="1">Uncharacterized protein</fullName>
    </submittedName>
</protein>